<dbReference type="GO" id="GO:0051082">
    <property type="term" value="F:unfolded protein binding"/>
    <property type="evidence" value="ECO:0007669"/>
    <property type="project" value="InterPro"/>
</dbReference>
<feature type="compositionally biased region" description="Basic and acidic residues" evidence="8">
    <location>
        <begin position="451"/>
        <end position="466"/>
    </location>
</feature>
<protein>
    <recommendedName>
        <fullName evidence="6">DnaJ homolog 1, mitochondrial</fullName>
    </recommendedName>
</protein>
<proteinExistence type="inferred from homology"/>
<evidence type="ECO:0000256" key="2">
    <source>
        <dbReference type="ARBA" id="ARBA00022737"/>
    </source>
</evidence>
<dbReference type="Gene3D" id="2.10.230.10">
    <property type="entry name" value="Heat shock protein DnaJ, cysteine-rich domain"/>
    <property type="match status" value="1"/>
</dbReference>
<evidence type="ECO:0000256" key="3">
    <source>
        <dbReference type="ARBA" id="ARBA00022771"/>
    </source>
</evidence>
<accession>A0A0C9W1W7</accession>
<keyword evidence="12" id="KW-1185">Reference proteome</keyword>
<evidence type="ECO:0000256" key="1">
    <source>
        <dbReference type="ARBA" id="ARBA00022723"/>
    </source>
</evidence>
<dbReference type="PANTHER" id="PTHR43096">
    <property type="entry name" value="DNAJ HOMOLOG 1, MITOCHONDRIAL-RELATED"/>
    <property type="match status" value="1"/>
</dbReference>
<dbReference type="InterPro" id="IPR002939">
    <property type="entry name" value="DnaJ_C"/>
</dbReference>
<dbReference type="GO" id="GO:0008270">
    <property type="term" value="F:zinc ion binding"/>
    <property type="evidence" value="ECO:0007669"/>
    <property type="project" value="UniProtKB-KW"/>
</dbReference>
<keyword evidence="1 7" id="KW-0479">Metal-binding</keyword>
<dbReference type="SUPFAM" id="SSF49493">
    <property type="entry name" value="HSP40/DnaJ peptide-binding domain"/>
    <property type="match status" value="2"/>
</dbReference>
<dbReference type="InterPro" id="IPR018253">
    <property type="entry name" value="DnaJ_domain_CS"/>
</dbReference>
<dbReference type="SUPFAM" id="SSF46565">
    <property type="entry name" value="Chaperone J-domain"/>
    <property type="match status" value="1"/>
</dbReference>
<dbReference type="PROSITE" id="PS50076">
    <property type="entry name" value="DNAJ_2"/>
    <property type="match status" value="1"/>
</dbReference>
<dbReference type="HAMAP" id="MF_01152">
    <property type="entry name" value="DnaJ"/>
    <property type="match status" value="1"/>
</dbReference>
<dbReference type="GO" id="GO:0005524">
    <property type="term" value="F:ATP binding"/>
    <property type="evidence" value="ECO:0007669"/>
    <property type="project" value="InterPro"/>
</dbReference>
<dbReference type="PROSITE" id="PS51188">
    <property type="entry name" value="ZF_CR"/>
    <property type="match status" value="1"/>
</dbReference>
<dbReference type="SMART" id="SM00271">
    <property type="entry name" value="DnaJ"/>
    <property type="match status" value="1"/>
</dbReference>
<dbReference type="Pfam" id="PF01556">
    <property type="entry name" value="DnaJ_C"/>
    <property type="match status" value="1"/>
</dbReference>
<evidence type="ECO:0000313" key="12">
    <source>
        <dbReference type="Proteomes" id="UP000054279"/>
    </source>
</evidence>
<name>A0A0C9W1W7_SPHS4</name>
<dbReference type="InterPro" id="IPR012724">
    <property type="entry name" value="DnaJ"/>
</dbReference>
<evidence type="ECO:0000256" key="5">
    <source>
        <dbReference type="ARBA" id="ARBA00023186"/>
    </source>
</evidence>
<feature type="compositionally biased region" description="Polar residues" evidence="8">
    <location>
        <begin position="467"/>
        <end position="481"/>
    </location>
</feature>
<dbReference type="PROSITE" id="PS00636">
    <property type="entry name" value="DNAJ_1"/>
    <property type="match status" value="1"/>
</dbReference>
<dbReference type="CDD" id="cd06257">
    <property type="entry name" value="DnaJ"/>
    <property type="match status" value="1"/>
</dbReference>
<dbReference type="InterPro" id="IPR036869">
    <property type="entry name" value="J_dom_sf"/>
</dbReference>
<dbReference type="InterPro" id="IPR001623">
    <property type="entry name" value="DnaJ_domain"/>
</dbReference>
<organism evidence="11 12">
    <name type="scientific">Sphaerobolus stellatus (strain SS14)</name>
    <dbReference type="NCBI Taxonomy" id="990650"/>
    <lineage>
        <taxon>Eukaryota</taxon>
        <taxon>Fungi</taxon>
        <taxon>Dikarya</taxon>
        <taxon>Basidiomycota</taxon>
        <taxon>Agaricomycotina</taxon>
        <taxon>Agaricomycetes</taxon>
        <taxon>Phallomycetidae</taxon>
        <taxon>Geastrales</taxon>
        <taxon>Sphaerobolaceae</taxon>
        <taxon>Sphaerobolus</taxon>
    </lineage>
</organism>
<dbReference type="GO" id="GO:0005737">
    <property type="term" value="C:cytoplasm"/>
    <property type="evidence" value="ECO:0007669"/>
    <property type="project" value="TreeGrafter"/>
</dbReference>
<dbReference type="Pfam" id="PF00226">
    <property type="entry name" value="DnaJ"/>
    <property type="match status" value="1"/>
</dbReference>
<evidence type="ECO:0000313" key="11">
    <source>
        <dbReference type="EMBL" id="KIJ45565.1"/>
    </source>
</evidence>
<dbReference type="FunFam" id="2.60.260.20:FF:000005">
    <property type="entry name" value="Chaperone protein dnaJ 1, mitochondrial"/>
    <property type="match status" value="1"/>
</dbReference>
<feature type="zinc finger region" description="CR-type" evidence="7">
    <location>
        <begin position="230"/>
        <end position="311"/>
    </location>
</feature>
<dbReference type="HOGENOM" id="CLU_017633_0_3_1"/>
<reference evidence="11 12" key="1">
    <citation type="submission" date="2014-06" db="EMBL/GenBank/DDBJ databases">
        <title>Evolutionary Origins and Diversification of the Mycorrhizal Mutualists.</title>
        <authorList>
            <consortium name="DOE Joint Genome Institute"/>
            <consortium name="Mycorrhizal Genomics Consortium"/>
            <person name="Kohler A."/>
            <person name="Kuo A."/>
            <person name="Nagy L.G."/>
            <person name="Floudas D."/>
            <person name="Copeland A."/>
            <person name="Barry K.W."/>
            <person name="Cichocki N."/>
            <person name="Veneault-Fourrey C."/>
            <person name="LaButti K."/>
            <person name="Lindquist E.A."/>
            <person name="Lipzen A."/>
            <person name="Lundell T."/>
            <person name="Morin E."/>
            <person name="Murat C."/>
            <person name="Riley R."/>
            <person name="Ohm R."/>
            <person name="Sun H."/>
            <person name="Tunlid A."/>
            <person name="Henrissat B."/>
            <person name="Grigoriev I.V."/>
            <person name="Hibbett D.S."/>
            <person name="Martin F."/>
        </authorList>
    </citation>
    <scope>NUCLEOTIDE SEQUENCE [LARGE SCALE GENOMIC DNA]</scope>
    <source>
        <strain evidence="11 12">SS14</strain>
    </source>
</reference>
<dbReference type="Gene3D" id="1.10.287.110">
    <property type="entry name" value="DnaJ domain"/>
    <property type="match status" value="1"/>
</dbReference>
<evidence type="ECO:0000256" key="6">
    <source>
        <dbReference type="ARBA" id="ARBA00072890"/>
    </source>
</evidence>
<feature type="domain" description="J" evidence="9">
    <location>
        <begin position="80"/>
        <end position="144"/>
    </location>
</feature>
<dbReference type="GO" id="GO:0042026">
    <property type="term" value="P:protein refolding"/>
    <property type="evidence" value="ECO:0007669"/>
    <property type="project" value="TreeGrafter"/>
</dbReference>
<dbReference type="OrthoDB" id="10256793at2759"/>
<feature type="domain" description="CR-type" evidence="10">
    <location>
        <begin position="230"/>
        <end position="311"/>
    </location>
</feature>
<keyword evidence="2" id="KW-0677">Repeat</keyword>
<dbReference type="PANTHER" id="PTHR43096:SF52">
    <property type="entry name" value="DNAJ HOMOLOG 1, MITOCHONDRIAL-RELATED"/>
    <property type="match status" value="1"/>
</dbReference>
<evidence type="ECO:0000259" key="9">
    <source>
        <dbReference type="PROSITE" id="PS50076"/>
    </source>
</evidence>
<evidence type="ECO:0000256" key="8">
    <source>
        <dbReference type="SAM" id="MobiDB-lite"/>
    </source>
</evidence>
<keyword evidence="4 7" id="KW-0862">Zinc</keyword>
<keyword evidence="3 7" id="KW-0863">Zinc-finger</keyword>
<dbReference type="InterPro" id="IPR036410">
    <property type="entry name" value="HSP_DnaJ_Cys-rich_dom_sf"/>
</dbReference>
<dbReference type="InterPro" id="IPR008971">
    <property type="entry name" value="HSP40/DnaJ_pept-bd"/>
</dbReference>
<dbReference type="AlphaFoldDB" id="A0A0C9W1W7"/>
<dbReference type="CDD" id="cd10719">
    <property type="entry name" value="DnaJ_zf"/>
    <property type="match status" value="1"/>
</dbReference>
<evidence type="ECO:0000259" key="10">
    <source>
        <dbReference type="PROSITE" id="PS51188"/>
    </source>
</evidence>
<dbReference type="FunFam" id="2.10.230.10:FF:000001">
    <property type="entry name" value="DnaJ subfamily A member 2"/>
    <property type="match status" value="1"/>
</dbReference>
<dbReference type="Proteomes" id="UP000054279">
    <property type="component" value="Unassembled WGS sequence"/>
</dbReference>
<dbReference type="InterPro" id="IPR001305">
    <property type="entry name" value="HSP_DnaJ_Cys-rich_dom"/>
</dbReference>
<dbReference type="GO" id="GO:0031072">
    <property type="term" value="F:heat shock protein binding"/>
    <property type="evidence" value="ECO:0007669"/>
    <property type="project" value="InterPro"/>
</dbReference>
<feature type="region of interest" description="Disordered" evidence="8">
    <location>
        <begin position="447"/>
        <end position="481"/>
    </location>
</feature>
<keyword evidence="5" id="KW-0143">Chaperone</keyword>
<evidence type="ECO:0000256" key="4">
    <source>
        <dbReference type="ARBA" id="ARBA00022833"/>
    </source>
</evidence>
<dbReference type="EMBL" id="KN837111">
    <property type="protein sequence ID" value="KIJ45565.1"/>
    <property type="molecule type" value="Genomic_DNA"/>
</dbReference>
<dbReference type="Gene3D" id="2.60.260.20">
    <property type="entry name" value="Urease metallochaperone UreE, N-terminal domain"/>
    <property type="match status" value="2"/>
</dbReference>
<dbReference type="CDD" id="cd10747">
    <property type="entry name" value="DnaJ_C"/>
    <property type="match status" value="1"/>
</dbReference>
<dbReference type="PRINTS" id="PR00625">
    <property type="entry name" value="JDOMAIN"/>
</dbReference>
<dbReference type="GO" id="GO:0009408">
    <property type="term" value="P:response to heat"/>
    <property type="evidence" value="ECO:0007669"/>
    <property type="project" value="InterPro"/>
</dbReference>
<evidence type="ECO:0000256" key="7">
    <source>
        <dbReference type="PROSITE-ProRule" id="PRU00546"/>
    </source>
</evidence>
<sequence length="498" mass="52579">MLRLPAPRSVSFITSINCSSRSNRFAQSGSRHAFSLLAAPVAQGSRSGNSKASCKFTTNHRCQQKKNFHASPVASSTPKNPYEVLGVKKDSSPAEIKKAYYQLAKQYHPDTNKEKGAHERFVEIQSAYDLLSDKEKRAQYDRFGAASQQEGFSDAFAGGGNPFAAGGFGFSDFANAFGGGGVGGGAANDVFEALFGTSSKRGRGRTAEPHYRGDDIAVSLDVSFLDACKGTRKQVTITPIINCNSCSGSGLKSGAKRSTCSSCQGTGTRTFVIQSGFQMASTCPTCQGSGTTVPPGSACGSCSGIGKVKTRKTETIDIPAGIEDGMAVRLPRAGDAPISGAGNPGDLLVRINVAPSKVFRRQGVNIYHDARIPMHTAILGGKARVPTLDGELDVRVPPGAQQGEECILRGRGISSAVDGSKGDMFVSFTIQMPRSLSSRQRQLIQEYADDVDGKSSRSTGDGDRSTGRNGTNSFSSQARPSSDWLSSAWNKLKGLIGH</sequence>
<dbReference type="SUPFAM" id="SSF57938">
    <property type="entry name" value="DnaJ/Hsp40 cysteine-rich domain"/>
    <property type="match status" value="1"/>
</dbReference>
<dbReference type="Pfam" id="PF00684">
    <property type="entry name" value="DnaJ_CXXCXGXG"/>
    <property type="match status" value="1"/>
</dbReference>
<gene>
    <name evidence="11" type="ORF">M422DRAFT_59751</name>
</gene>